<name>A0A934IEG6_9MICO</name>
<dbReference type="RefSeq" id="WP_198734019.1">
    <property type="nucleotide sequence ID" value="NZ_JAEINH010000008.1"/>
</dbReference>
<dbReference type="Gene3D" id="3.10.290.10">
    <property type="entry name" value="RNA-binding S4 domain"/>
    <property type="match status" value="1"/>
</dbReference>
<proteinExistence type="predicted"/>
<evidence type="ECO:0000313" key="4">
    <source>
        <dbReference type="Proteomes" id="UP000602087"/>
    </source>
</evidence>
<organism evidence="3 4">
    <name type="scientific">Sanguibacter suaedae</name>
    <dbReference type="NCBI Taxonomy" id="2795737"/>
    <lineage>
        <taxon>Bacteria</taxon>
        <taxon>Bacillati</taxon>
        <taxon>Actinomycetota</taxon>
        <taxon>Actinomycetes</taxon>
        <taxon>Micrococcales</taxon>
        <taxon>Sanguibacteraceae</taxon>
        <taxon>Sanguibacter</taxon>
    </lineage>
</organism>
<keyword evidence="4" id="KW-1185">Reference proteome</keyword>
<dbReference type="GO" id="GO:0003723">
    <property type="term" value="F:RNA binding"/>
    <property type="evidence" value="ECO:0007669"/>
    <property type="project" value="UniProtKB-KW"/>
</dbReference>
<reference evidence="3" key="1">
    <citation type="submission" date="2020-12" db="EMBL/GenBank/DDBJ databases">
        <title>Sanguibacter suaedae sp. nov., isolated from Suaeda aralocaspica.</title>
        <authorList>
            <person name="Ma Q."/>
        </authorList>
    </citation>
    <scope>NUCLEOTIDE SEQUENCE</scope>
    <source>
        <strain evidence="3">YZGR15</strain>
    </source>
</reference>
<dbReference type="SUPFAM" id="SSF55174">
    <property type="entry name" value="Alpha-L RNA-binding motif"/>
    <property type="match status" value="1"/>
</dbReference>
<feature type="domain" description="RNA-binding S4" evidence="2">
    <location>
        <begin position="11"/>
        <end position="69"/>
    </location>
</feature>
<protein>
    <submittedName>
        <fullName evidence="3">RNA-binding S4 domain-containing protein</fullName>
    </submittedName>
</protein>
<dbReference type="Proteomes" id="UP000602087">
    <property type="component" value="Unassembled WGS sequence"/>
</dbReference>
<dbReference type="PROSITE" id="PS50889">
    <property type="entry name" value="S4"/>
    <property type="match status" value="1"/>
</dbReference>
<accession>A0A934IEG6</accession>
<dbReference type="CDD" id="cd00165">
    <property type="entry name" value="S4"/>
    <property type="match status" value="1"/>
</dbReference>
<dbReference type="EMBL" id="JAEINH010000008">
    <property type="protein sequence ID" value="MBI9115449.1"/>
    <property type="molecule type" value="Genomic_DNA"/>
</dbReference>
<gene>
    <name evidence="3" type="ORF">JAV76_10550</name>
</gene>
<dbReference type="InterPro" id="IPR002942">
    <property type="entry name" value="S4_RNA-bd"/>
</dbReference>
<comment type="caution">
    <text evidence="3">The sequence shown here is derived from an EMBL/GenBank/DDBJ whole genome shotgun (WGS) entry which is preliminary data.</text>
</comment>
<evidence type="ECO:0000256" key="1">
    <source>
        <dbReference type="PROSITE-ProRule" id="PRU00182"/>
    </source>
</evidence>
<dbReference type="Pfam" id="PF13275">
    <property type="entry name" value="S4_2"/>
    <property type="match status" value="1"/>
</dbReference>
<dbReference type="InterPro" id="IPR036986">
    <property type="entry name" value="S4_RNA-bd_sf"/>
</dbReference>
<evidence type="ECO:0000313" key="3">
    <source>
        <dbReference type="EMBL" id="MBI9115449.1"/>
    </source>
</evidence>
<evidence type="ECO:0000259" key="2">
    <source>
        <dbReference type="SMART" id="SM00363"/>
    </source>
</evidence>
<dbReference type="AlphaFoldDB" id="A0A934IEG6"/>
<sequence>MDTVEISDDVIRLGQFLKLANLAESGAQARDLVADGEVSVNGEVDTRRGRQLHRGDVVEVDAPTGRRGATVG</sequence>
<keyword evidence="1" id="KW-0694">RNA-binding</keyword>
<dbReference type="SMART" id="SM00363">
    <property type="entry name" value="S4"/>
    <property type="match status" value="1"/>
</dbReference>